<proteinExistence type="inferred from homology"/>
<dbReference type="PANTHER" id="PTHR43639:SF1">
    <property type="entry name" value="SHORT-CHAIN DEHYDROGENASE_REDUCTASE FAMILY PROTEIN"/>
    <property type="match status" value="1"/>
</dbReference>
<organism evidence="4 5">
    <name type="scientific">Prosthecobacter algae</name>
    <dbReference type="NCBI Taxonomy" id="1144682"/>
    <lineage>
        <taxon>Bacteria</taxon>
        <taxon>Pseudomonadati</taxon>
        <taxon>Verrucomicrobiota</taxon>
        <taxon>Verrucomicrobiia</taxon>
        <taxon>Verrucomicrobiales</taxon>
        <taxon>Verrucomicrobiaceae</taxon>
        <taxon>Prosthecobacter</taxon>
    </lineage>
</organism>
<dbReference type="PRINTS" id="PR00081">
    <property type="entry name" value="GDHRDH"/>
</dbReference>
<reference evidence="5" key="1">
    <citation type="journal article" date="2019" name="Int. J. Syst. Evol. Microbiol.">
        <title>The Global Catalogue of Microorganisms (GCM) 10K type strain sequencing project: providing services to taxonomists for standard genome sequencing and annotation.</title>
        <authorList>
            <consortium name="The Broad Institute Genomics Platform"/>
            <consortium name="The Broad Institute Genome Sequencing Center for Infectious Disease"/>
            <person name="Wu L."/>
            <person name="Ma J."/>
        </authorList>
    </citation>
    <scope>NUCLEOTIDE SEQUENCE [LARGE SCALE GENOMIC DNA]</scope>
    <source>
        <strain evidence="5">JCM 18053</strain>
    </source>
</reference>
<evidence type="ECO:0000256" key="3">
    <source>
        <dbReference type="RuleBase" id="RU000363"/>
    </source>
</evidence>
<accession>A0ABP9PB01</accession>
<keyword evidence="5" id="KW-1185">Reference proteome</keyword>
<dbReference type="RefSeq" id="WP_345737406.1">
    <property type="nucleotide sequence ID" value="NZ_BAABIA010000006.1"/>
</dbReference>
<dbReference type="PRINTS" id="PR00080">
    <property type="entry name" value="SDRFAMILY"/>
</dbReference>
<comment type="caution">
    <text evidence="4">The sequence shown here is derived from an EMBL/GenBank/DDBJ whole genome shotgun (WGS) entry which is preliminary data.</text>
</comment>
<dbReference type="EMBL" id="BAABIA010000006">
    <property type="protein sequence ID" value="GAA5143716.1"/>
    <property type="molecule type" value="Genomic_DNA"/>
</dbReference>
<evidence type="ECO:0000256" key="2">
    <source>
        <dbReference type="ARBA" id="ARBA00023002"/>
    </source>
</evidence>
<sequence>MQSLISTLENATVIVTGGSRGYGAGIAEAFVKAGARVWITGRDAERLQTTAHKIGAIPFSADVADGQAWDRLIEEVLNNSGRLDVLVNNAGEGVKVCQTSEQTDEAIVRSLASNLTGAMLGCRRAAAIMQSQRSGLIVNIGSACSTHAWPGWSIYSAAKAGLLMFTRCLLTELRPHGVRVTSVMPSWGQTEFTEAANLPPRDPAILTQCISPADLGQLIVQTACLPPHLIAEEIKLWPMVQPMTQL</sequence>
<comment type="similarity">
    <text evidence="1 3">Belongs to the short-chain dehydrogenases/reductases (SDR) family.</text>
</comment>
<dbReference type="Pfam" id="PF00106">
    <property type="entry name" value="adh_short"/>
    <property type="match status" value="1"/>
</dbReference>
<dbReference type="InterPro" id="IPR002347">
    <property type="entry name" value="SDR_fam"/>
</dbReference>
<dbReference type="Gene3D" id="3.40.50.720">
    <property type="entry name" value="NAD(P)-binding Rossmann-like Domain"/>
    <property type="match status" value="1"/>
</dbReference>
<dbReference type="Proteomes" id="UP001499852">
    <property type="component" value="Unassembled WGS sequence"/>
</dbReference>
<evidence type="ECO:0000313" key="4">
    <source>
        <dbReference type="EMBL" id="GAA5143716.1"/>
    </source>
</evidence>
<dbReference type="PANTHER" id="PTHR43639">
    <property type="entry name" value="OXIDOREDUCTASE, SHORT-CHAIN DEHYDROGENASE/REDUCTASE FAMILY (AFU_ORTHOLOGUE AFUA_5G02870)"/>
    <property type="match status" value="1"/>
</dbReference>
<dbReference type="InterPro" id="IPR036291">
    <property type="entry name" value="NAD(P)-bd_dom_sf"/>
</dbReference>
<protein>
    <submittedName>
        <fullName evidence="4">3-oxoacyl-[acyl-carrier-protein] reductase</fullName>
    </submittedName>
</protein>
<name>A0ABP9PB01_9BACT</name>
<gene>
    <name evidence="4" type="primary">fabG_2</name>
    <name evidence="4" type="ORF">GCM10023213_32220</name>
</gene>
<dbReference type="CDD" id="cd05233">
    <property type="entry name" value="SDR_c"/>
    <property type="match status" value="1"/>
</dbReference>
<keyword evidence="2" id="KW-0560">Oxidoreductase</keyword>
<evidence type="ECO:0000313" key="5">
    <source>
        <dbReference type="Proteomes" id="UP001499852"/>
    </source>
</evidence>
<dbReference type="SUPFAM" id="SSF51735">
    <property type="entry name" value="NAD(P)-binding Rossmann-fold domains"/>
    <property type="match status" value="1"/>
</dbReference>
<evidence type="ECO:0000256" key="1">
    <source>
        <dbReference type="ARBA" id="ARBA00006484"/>
    </source>
</evidence>